<evidence type="ECO:0000313" key="12">
    <source>
        <dbReference type="EMBL" id="EMD95520.1"/>
    </source>
</evidence>
<dbReference type="OMA" id="IFNWIRY"/>
<reference evidence="12 13" key="1">
    <citation type="journal article" date="2012" name="PLoS Pathog.">
        <title>Diverse lifestyles and strategies of plant pathogenesis encoded in the genomes of eighteen Dothideomycetes fungi.</title>
        <authorList>
            <person name="Ohm R.A."/>
            <person name="Feau N."/>
            <person name="Henrissat B."/>
            <person name="Schoch C.L."/>
            <person name="Horwitz B.A."/>
            <person name="Barry K.W."/>
            <person name="Condon B.J."/>
            <person name="Copeland A.C."/>
            <person name="Dhillon B."/>
            <person name="Glaser F."/>
            <person name="Hesse C.N."/>
            <person name="Kosti I."/>
            <person name="LaButti K."/>
            <person name="Lindquist E.A."/>
            <person name="Lucas S."/>
            <person name="Salamov A.A."/>
            <person name="Bradshaw R.E."/>
            <person name="Ciuffetti L."/>
            <person name="Hamelin R.C."/>
            <person name="Kema G.H.J."/>
            <person name="Lawrence C."/>
            <person name="Scott J.A."/>
            <person name="Spatafora J.W."/>
            <person name="Turgeon B.G."/>
            <person name="de Wit P.J.G.M."/>
            <person name="Zhong S."/>
            <person name="Goodwin S.B."/>
            <person name="Grigoriev I.V."/>
        </authorList>
    </citation>
    <scope>NUCLEOTIDE SEQUENCE [LARGE SCALE GENOMIC DNA]</scope>
    <source>
        <strain evidence="13">C5 / ATCC 48332 / race O</strain>
    </source>
</reference>
<gene>
    <name evidence="12" type="ORF">COCHEDRAFT_1221307</name>
</gene>
<dbReference type="AlphaFoldDB" id="M2TDG8"/>
<dbReference type="InterPro" id="IPR001375">
    <property type="entry name" value="Peptidase_S9_cat"/>
</dbReference>
<dbReference type="SUPFAM" id="SSF50993">
    <property type="entry name" value="Peptidase/esterase 'gauge' domain"/>
    <property type="match status" value="1"/>
</dbReference>
<keyword evidence="8" id="KW-0325">Glycoprotein</keyword>
<keyword evidence="3" id="KW-0964">Secreted</keyword>
<dbReference type="Gene3D" id="3.40.50.1820">
    <property type="entry name" value="alpha/beta hydrolase"/>
    <property type="match status" value="1"/>
</dbReference>
<dbReference type="OrthoDB" id="416344at2759"/>
<accession>M2TDG8</accession>
<evidence type="ECO:0000256" key="9">
    <source>
        <dbReference type="ARBA" id="ARBA00032829"/>
    </source>
</evidence>
<feature type="chain" id="PRO_5004025846" description="Dipeptidyl-peptidase V" evidence="10">
    <location>
        <begin position="20"/>
        <end position="718"/>
    </location>
</feature>
<feature type="domain" description="Peptidase S9 prolyl oligopeptidase catalytic" evidence="11">
    <location>
        <begin position="496"/>
        <end position="705"/>
    </location>
</feature>
<dbReference type="SUPFAM" id="SSF53474">
    <property type="entry name" value="alpha/beta-Hydrolases"/>
    <property type="match status" value="1"/>
</dbReference>
<keyword evidence="5 10" id="KW-0732">Signal</keyword>
<protein>
    <recommendedName>
        <fullName evidence="9">Dipeptidyl-peptidase V</fullName>
    </recommendedName>
</protein>
<dbReference type="GO" id="GO:0006508">
    <property type="term" value="P:proteolysis"/>
    <property type="evidence" value="ECO:0007669"/>
    <property type="project" value="UniProtKB-KW"/>
</dbReference>
<dbReference type="GO" id="GO:0005576">
    <property type="term" value="C:extracellular region"/>
    <property type="evidence" value="ECO:0007669"/>
    <property type="project" value="UniProtKB-SubCell"/>
</dbReference>
<name>M2TDG8_COCH5</name>
<keyword evidence="7" id="KW-0720">Serine protease</keyword>
<evidence type="ECO:0000256" key="3">
    <source>
        <dbReference type="ARBA" id="ARBA00022525"/>
    </source>
</evidence>
<reference evidence="13" key="2">
    <citation type="journal article" date="2013" name="PLoS Genet.">
        <title>Comparative genome structure, secondary metabolite, and effector coding capacity across Cochliobolus pathogens.</title>
        <authorList>
            <person name="Condon B.J."/>
            <person name="Leng Y."/>
            <person name="Wu D."/>
            <person name="Bushley K.E."/>
            <person name="Ohm R.A."/>
            <person name="Otillar R."/>
            <person name="Martin J."/>
            <person name="Schackwitz W."/>
            <person name="Grimwood J."/>
            <person name="MohdZainudin N."/>
            <person name="Xue C."/>
            <person name="Wang R."/>
            <person name="Manning V.A."/>
            <person name="Dhillon B."/>
            <person name="Tu Z.J."/>
            <person name="Steffenson B.J."/>
            <person name="Salamov A."/>
            <person name="Sun H."/>
            <person name="Lowry S."/>
            <person name="LaButti K."/>
            <person name="Han J."/>
            <person name="Copeland A."/>
            <person name="Lindquist E."/>
            <person name="Barry K."/>
            <person name="Schmutz J."/>
            <person name="Baker S.E."/>
            <person name="Ciuffetti L.M."/>
            <person name="Grigoriev I.V."/>
            <person name="Zhong S."/>
            <person name="Turgeon B.G."/>
        </authorList>
    </citation>
    <scope>NUCLEOTIDE SEQUENCE [LARGE SCALE GENOMIC DNA]</scope>
    <source>
        <strain evidence="13">C5 / ATCC 48332 / race O</strain>
    </source>
</reference>
<proteinExistence type="inferred from homology"/>
<sequence length="718" mass="79684">MAMKTAFLAASLVLQSARAIDVEGLLAAPRRSNGILSPKGDRALFSETKFNWTTEKASTAWYFLDTETGDVKKAPFGSAASEVVWVGDNDDSILYINSTNEQIPGGVTLYTADLSKDTFEPTLVASLHAPLSGLKAVKTESGINFVGNCLAYEHNGSAYNPELVTAPKTSGQLYDANFVRHWNYYITAERVSVFSGVLSNLNGTYSYDGKLTNLLSGMNYTITRPESPVQASSSDPGDYDLSPNGKLVAFRTKSPDLPKANYTASYIYVVPFDGSEVAVPVNGPGTTAPETAQGASGAPVWSHDSSKLAYTQQDGIDYESDKYKLYVAEIDGTNSKVRSVAEDWDSSPTGLKWSHDDVDLWVTSELHASIRLWLVPQDAPADYKPTNFTGPDTSIAGFGILADETAFVSASASWTSRMFYKQHPGQDKEVLFTANEVDPELEGLKPDSVSNFWITNEDGDDVQTFMFYPTDFDPSKKYPLAFIIHGGPQSTQGDTWSTRWNLRTWADQGFIVTTTQFTGSPSYSQAFTDKIQANWGGSPYRDLVQVFEHLRDNVDYVDTDRAIAAGASFGCYMINWIQGHALGREFKALVCHDGKINQVASYGTDELWFIQRDNNGTVWENRENYEMWEPLAHFANASTPEFVIHNDLDYRVLQGEGLQTFNILQSLGVPSRFLHFPDEGHWVTNRHNSLLWHKSIFNWIRYWVGLDEELSTDGVITQ</sequence>
<dbReference type="eggNOG" id="KOG2100">
    <property type="taxonomic scope" value="Eukaryota"/>
</dbReference>
<dbReference type="STRING" id="701091.M2TDG8"/>
<dbReference type="Proteomes" id="UP000016936">
    <property type="component" value="Unassembled WGS sequence"/>
</dbReference>
<feature type="signal peptide" evidence="10">
    <location>
        <begin position="1"/>
        <end position="19"/>
    </location>
</feature>
<keyword evidence="13" id="KW-1185">Reference proteome</keyword>
<evidence type="ECO:0000259" key="11">
    <source>
        <dbReference type="Pfam" id="PF00326"/>
    </source>
</evidence>
<dbReference type="InterPro" id="IPR029058">
    <property type="entry name" value="AB_hydrolase_fold"/>
</dbReference>
<evidence type="ECO:0000256" key="2">
    <source>
        <dbReference type="ARBA" id="ARBA00010040"/>
    </source>
</evidence>
<comment type="similarity">
    <text evidence="2">Belongs to the peptidase S9C family.</text>
</comment>
<dbReference type="FunFam" id="3.40.50.1820:FF:000028">
    <property type="entry name" value="S9 family peptidase"/>
    <property type="match status" value="1"/>
</dbReference>
<evidence type="ECO:0000256" key="4">
    <source>
        <dbReference type="ARBA" id="ARBA00022670"/>
    </source>
</evidence>
<comment type="subcellular location">
    <subcellularLocation>
        <location evidence="1">Secreted</location>
    </subcellularLocation>
</comment>
<keyword evidence="4" id="KW-0645">Protease</keyword>
<dbReference type="Pfam" id="PF00326">
    <property type="entry name" value="Peptidase_S9"/>
    <property type="match status" value="1"/>
</dbReference>
<keyword evidence="6" id="KW-0378">Hydrolase</keyword>
<evidence type="ECO:0000313" key="13">
    <source>
        <dbReference type="Proteomes" id="UP000016936"/>
    </source>
</evidence>
<dbReference type="GO" id="GO:0004252">
    <property type="term" value="F:serine-type endopeptidase activity"/>
    <property type="evidence" value="ECO:0007669"/>
    <property type="project" value="TreeGrafter"/>
</dbReference>
<evidence type="ECO:0000256" key="6">
    <source>
        <dbReference type="ARBA" id="ARBA00022801"/>
    </source>
</evidence>
<evidence type="ECO:0000256" key="5">
    <source>
        <dbReference type="ARBA" id="ARBA00022729"/>
    </source>
</evidence>
<dbReference type="EMBL" id="KB445570">
    <property type="protein sequence ID" value="EMD95520.1"/>
    <property type="molecule type" value="Genomic_DNA"/>
</dbReference>
<organism evidence="12 13">
    <name type="scientific">Cochliobolus heterostrophus (strain C5 / ATCC 48332 / race O)</name>
    <name type="common">Southern corn leaf blight fungus</name>
    <name type="synonym">Bipolaris maydis</name>
    <dbReference type="NCBI Taxonomy" id="701091"/>
    <lineage>
        <taxon>Eukaryota</taxon>
        <taxon>Fungi</taxon>
        <taxon>Dikarya</taxon>
        <taxon>Ascomycota</taxon>
        <taxon>Pezizomycotina</taxon>
        <taxon>Dothideomycetes</taxon>
        <taxon>Pleosporomycetidae</taxon>
        <taxon>Pleosporales</taxon>
        <taxon>Pleosporineae</taxon>
        <taxon>Pleosporaceae</taxon>
        <taxon>Bipolaris</taxon>
    </lineage>
</organism>
<evidence type="ECO:0000256" key="7">
    <source>
        <dbReference type="ARBA" id="ARBA00022825"/>
    </source>
</evidence>
<dbReference type="PANTHER" id="PTHR42776:SF11">
    <property type="entry name" value="DIPEPTIDYL-PEPTIDASE 5-RELATED"/>
    <property type="match status" value="1"/>
</dbReference>
<dbReference type="PANTHER" id="PTHR42776">
    <property type="entry name" value="SERINE PEPTIDASE S9 FAMILY MEMBER"/>
    <property type="match status" value="1"/>
</dbReference>
<evidence type="ECO:0000256" key="8">
    <source>
        <dbReference type="ARBA" id="ARBA00023180"/>
    </source>
</evidence>
<evidence type="ECO:0000256" key="10">
    <source>
        <dbReference type="SAM" id="SignalP"/>
    </source>
</evidence>
<dbReference type="HOGENOM" id="CLU_008615_0_1_1"/>
<evidence type="ECO:0000256" key="1">
    <source>
        <dbReference type="ARBA" id="ARBA00004613"/>
    </source>
</evidence>